<dbReference type="RefSeq" id="WP_012924201.1">
    <property type="nucleotide sequence ID" value="NC_013729.1"/>
</dbReference>
<name>D2PZT3_KRIFD</name>
<dbReference type="KEGG" id="kfl:Kfla_6657"/>
<evidence type="ECO:0000313" key="2">
    <source>
        <dbReference type="Proteomes" id="UP000007967"/>
    </source>
</evidence>
<accession>D2PZT3</accession>
<dbReference type="STRING" id="479435.Kfla_6657"/>
<evidence type="ECO:0000313" key="1">
    <source>
        <dbReference type="EMBL" id="ADB35649.1"/>
    </source>
</evidence>
<reference evidence="1 2" key="2">
    <citation type="journal article" date="2010" name="Stand. Genomic Sci.">
        <title>Complete genome sequence of Kribbella flavida type strain (IFO 14399).</title>
        <authorList>
            <person name="Pukall R."/>
            <person name="Lapidus A."/>
            <person name="Glavina Del Rio T."/>
            <person name="Copeland A."/>
            <person name="Tice H."/>
            <person name="Cheng J.-F."/>
            <person name="Lucas S."/>
            <person name="Chen F."/>
            <person name="Nolan M."/>
            <person name="LaButti K."/>
            <person name="Pati A."/>
            <person name="Ivanova N."/>
            <person name="Mavrommatis K."/>
            <person name="Mikhailova N."/>
            <person name="Pitluck S."/>
            <person name="Bruce D."/>
            <person name="Goodwin L."/>
            <person name="Land M."/>
            <person name="Hauser L."/>
            <person name="Chang Y.-J."/>
            <person name="Jeffries C.D."/>
            <person name="Chen A."/>
            <person name="Palaniappan K."/>
            <person name="Chain P."/>
            <person name="Rohde M."/>
            <person name="Goeker M."/>
            <person name="Bristow J."/>
            <person name="Eisen J.A."/>
            <person name="Markowitz V."/>
            <person name="Hugenholtz P."/>
            <person name="Kyrpides N.C."/>
            <person name="Klenk H.-P."/>
            <person name="Brettin T."/>
        </authorList>
    </citation>
    <scope>NUCLEOTIDE SEQUENCE [LARGE SCALE GENOMIC DNA]</scope>
    <source>
        <strain evidence="2">DSM 17836 / JCM 10339 / NBRC 14399</strain>
    </source>
</reference>
<proteinExistence type="predicted"/>
<gene>
    <name evidence="1" type="ordered locus">Kfla_6657</name>
</gene>
<evidence type="ECO:0008006" key="3">
    <source>
        <dbReference type="Google" id="ProtNLM"/>
    </source>
</evidence>
<keyword evidence="2" id="KW-1185">Reference proteome</keyword>
<dbReference type="OrthoDB" id="3817902at2"/>
<protein>
    <recommendedName>
        <fullName evidence="3">Lipoprotein LpqN</fullName>
    </recommendedName>
</protein>
<dbReference type="HOGENOM" id="CLU_1198508_0_0_11"/>
<sequence length="231" mass="24836">MKTAVLVSGVVLLGLVGAVGGYQLGVQTEPDDLVASSAGELPPEDIASPVDVKTPVPNKVPPFTGTGLRYRTHTFDVRQPPLPKVEVSIDMPRGWIVTSSPKTPGEVKFLDPLKERGVRVESGFAPELSPYEAREKLMGELSASQPPENDLQIVDTEDSVVTDNTGTPRDVSTLVYTFIPNQTLRYVIVRWIATGDDQQATVEMSVTGLPQDAAGLKEVLARATESVTVKN</sequence>
<dbReference type="EMBL" id="CP001736">
    <property type="protein sequence ID" value="ADB35649.1"/>
    <property type="molecule type" value="Genomic_DNA"/>
</dbReference>
<reference evidence="2" key="1">
    <citation type="submission" date="2009-09" db="EMBL/GenBank/DDBJ databases">
        <title>The complete genome of Kribbella flavida DSM 17836.</title>
        <authorList>
            <consortium name="US DOE Joint Genome Institute (JGI-PGF)"/>
            <person name="Lucas S."/>
            <person name="Copeland A."/>
            <person name="Lapidus A."/>
            <person name="Glavina del Rio T."/>
            <person name="Dalin E."/>
            <person name="Tice H."/>
            <person name="Bruce D."/>
            <person name="Goodwin L."/>
            <person name="Pitluck S."/>
            <person name="Kyrpides N."/>
            <person name="Mavromatis K."/>
            <person name="Ivanova N."/>
            <person name="Saunders E."/>
            <person name="Brettin T."/>
            <person name="Detter J.C."/>
            <person name="Han C."/>
            <person name="Larimer F."/>
            <person name="Land M."/>
            <person name="Hauser L."/>
            <person name="Markowitz V."/>
            <person name="Cheng J.-F."/>
            <person name="Hugenholtz P."/>
            <person name="Woyke T."/>
            <person name="Wu D."/>
            <person name="Pukall R."/>
            <person name="Klenk H.-P."/>
            <person name="Eisen J.A."/>
        </authorList>
    </citation>
    <scope>NUCLEOTIDE SEQUENCE [LARGE SCALE GENOMIC DNA]</scope>
    <source>
        <strain evidence="2">DSM 17836 / JCM 10339 / NBRC 14399</strain>
    </source>
</reference>
<dbReference type="Proteomes" id="UP000007967">
    <property type="component" value="Chromosome"/>
</dbReference>
<dbReference type="AlphaFoldDB" id="D2PZT3"/>
<organism evidence="1 2">
    <name type="scientific">Kribbella flavida (strain DSM 17836 / JCM 10339 / NBRC 14399)</name>
    <dbReference type="NCBI Taxonomy" id="479435"/>
    <lineage>
        <taxon>Bacteria</taxon>
        <taxon>Bacillati</taxon>
        <taxon>Actinomycetota</taxon>
        <taxon>Actinomycetes</taxon>
        <taxon>Propionibacteriales</taxon>
        <taxon>Kribbellaceae</taxon>
        <taxon>Kribbella</taxon>
    </lineage>
</organism>